<dbReference type="SUPFAM" id="SSF55781">
    <property type="entry name" value="GAF domain-like"/>
    <property type="match status" value="1"/>
</dbReference>
<feature type="domain" description="GAF" evidence="3">
    <location>
        <begin position="180"/>
        <end position="327"/>
    </location>
</feature>
<proteinExistence type="predicted"/>
<dbReference type="InterPro" id="IPR003018">
    <property type="entry name" value="GAF"/>
</dbReference>
<dbReference type="Gene3D" id="2.40.50.100">
    <property type="match status" value="1"/>
</dbReference>
<evidence type="ECO:0000256" key="2">
    <source>
        <dbReference type="ARBA" id="ARBA00023054"/>
    </source>
</evidence>
<dbReference type="EMBL" id="OCTN01000002">
    <property type="protein sequence ID" value="SOH93842.1"/>
    <property type="molecule type" value="Genomic_DNA"/>
</dbReference>
<protein>
    <submittedName>
        <fullName evidence="4">Multidrug resistance efflux pump</fullName>
    </submittedName>
</protein>
<sequence>MTAETRIAEAGESPWRALVTAEGLQDAASAWTSLMLTRISEMAGTNPVACTVFLMRDGGPVTLGSTPQERSPGADMMAAARSAHDQGRAVVRGRMPETGQEGAIAAAVPLEVEGTILGLVGLEMRPTDRGVLSAAMRNLQWGSAWMRDAMRAEQSRADAKRHEQAVHALNAVVTVAERDAFPTASRAAVTDLATRFDCDRVSLGLRRFGRTRVAAVSHSAQFSRRMSLIRQLAGAMDEAIDQRATVLWPDETEVVMSTRGHAQLGQAEGAGHIFTVPLWARDAFVGAITFERPQDRPFAQDELDMLEAVATVIAPVLEEKRRAGRWLITKAGEVVRTQFARLVGPGYLGRKALVAIVVLLVATFWMLRSDYRISADARVEGAVQRVIAPAFDGFLAEAPVRPGDRVAQGDLLVRLDDRELALERLRLVTARARQQIEFDSAVAARDRAETRIRASQIEQADAQIALVDEQIERTRLRAPFDGLIVSGDLSQAIGSAVDRGEPLLSVAPDGEYRIILDVDERQIRDVVVGQTGELRVTALPETTFPFEITTITPVARYREGQTVFEVKATPSGDLTALRPGMEGAGRLLIDTDRRVIEIWSRPIRDWARLKLWQMGLVE</sequence>
<dbReference type="Gene3D" id="3.30.450.40">
    <property type="match status" value="1"/>
</dbReference>
<dbReference type="PANTHER" id="PTHR32347">
    <property type="entry name" value="EFFLUX SYSTEM COMPONENT YKNX-RELATED"/>
    <property type="match status" value="1"/>
</dbReference>
<dbReference type="PANTHER" id="PTHR32347:SF23">
    <property type="entry name" value="BLL5650 PROTEIN"/>
    <property type="match status" value="1"/>
</dbReference>
<accession>A0A2C9CRI4</accession>
<evidence type="ECO:0000259" key="3">
    <source>
        <dbReference type="SMART" id="SM00065"/>
    </source>
</evidence>
<organism evidence="4 5">
    <name type="scientific">Pontivivens marinum</name>
    <dbReference type="NCBI Taxonomy" id="1690039"/>
    <lineage>
        <taxon>Bacteria</taxon>
        <taxon>Pseudomonadati</taxon>
        <taxon>Pseudomonadota</taxon>
        <taxon>Alphaproteobacteria</taxon>
        <taxon>Rhodobacterales</taxon>
        <taxon>Paracoccaceae</taxon>
        <taxon>Pontivivens</taxon>
    </lineage>
</organism>
<evidence type="ECO:0000313" key="5">
    <source>
        <dbReference type="Proteomes" id="UP000220034"/>
    </source>
</evidence>
<evidence type="ECO:0000256" key="1">
    <source>
        <dbReference type="ARBA" id="ARBA00004196"/>
    </source>
</evidence>
<dbReference type="Proteomes" id="UP000220034">
    <property type="component" value="Unassembled WGS sequence"/>
</dbReference>
<dbReference type="InterPro" id="IPR029016">
    <property type="entry name" value="GAF-like_dom_sf"/>
</dbReference>
<dbReference type="SMART" id="SM00065">
    <property type="entry name" value="GAF"/>
    <property type="match status" value="1"/>
</dbReference>
<keyword evidence="2" id="KW-0175">Coiled coil</keyword>
<dbReference type="InterPro" id="IPR050465">
    <property type="entry name" value="UPF0194_transport"/>
</dbReference>
<dbReference type="GO" id="GO:0030313">
    <property type="term" value="C:cell envelope"/>
    <property type="evidence" value="ECO:0007669"/>
    <property type="project" value="UniProtKB-SubCell"/>
</dbReference>
<keyword evidence="5" id="KW-1185">Reference proteome</keyword>
<dbReference type="OrthoDB" id="9806939at2"/>
<dbReference type="Pfam" id="PF01590">
    <property type="entry name" value="GAF"/>
    <property type="match status" value="1"/>
</dbReference>
<name>A0A2C9CRI4_9RHOB</name>
<gene>
    <name evidence="4" type="ORF">SAMN06273572_102520</name>
</gene>
<dbReference type="InterPro" id="IPR058647">
    <property type="entry name" value="BSH_CzcB-like"/>
</dbReference>
<dbReference type="Gene3D" id="2.40.30.170">
    <property type="match status" value="1"/>
</dbReference>
<dbReference type="RefSeq" id="WP_097929389.1">
    <property type="nucleotide sequence ID" value="NZ_OCTN01000002.1"/>
</dbReference>
<dbReference type="Pfam" id="PF25973">
    <property type="entry name" value="BSH_CzcB"/>
    <property type="match status" value="1"/>
</dbReference>
<evidence type="ECO:0000313" key="4">
    <source>
        <dbReference type="EMBL" id="SOH93842.1"/>
    </source>
</evidence>
<comment type="subcellular location">
    <subcellularLocation>
        <location evidence="1">Cell envelope</location>
    </subcellularLocation>
</comment>
<reference evidence="5" key="1">
    <citation type="submission" date="2017-09" db="EMBL/GenBank/DDBJ databases">
        <authorList>
            <person name="Varghese N."/>
            <person name="Submissions S."/>
        </authorList>
    </citation>
    <scope>NUCLEOTIDE SEQUENCE [LARGE SCALE GENOMIC DNA]</scope>
    <source>
        <strain evidence="5">C7</strain>
    </source>
</reference>
<dbReference type="SUPFAM" id="SSF111369">
    <property type="entry name" value="HlyD-like secretion proteins"/>
    <property type="match status" value="1"/>
</dbReference>
<dbReference type="AlphaFoldDB" id="A0A2C9CRI4"/>